<proteinExistence type="predicted"/>
<organism evidence="1">
    <name type="scientific">Rhizophora mucronata</name>
    <name type="common">Asiatic mangrove</name>
    <dbReference type="NCBI Taxonomy" id="61149"/>
    <lineage>
        <taxon>Eukaryota</taxon>
        <taxon>Viridiplantae</taxon>
        <taxon>Streptophyta</taxon>
        <taxon>Embryophyta</taxon>
        <taxon>Tracheophyta</taxon>
        <taxon>Spermatophyta</taxon>
        <taxon>Magnoliopsida</taxon>
        <taxon>eudicotyledons</taxon>
        <taxon>Gunneridae</taxon>
        <taxon>Pentapetalae</taxon>
        <taxon>rosids</taxon>
        <taxon>fabids</taxon>
        <taxon>Malpighiales</taxon>
        <taxon>Rhizophoraceae</taxon>
        <taxon>Rhizophora</taxon>
    </lineage>
</organism>
<reference evidence="1" key="1">
    <citation type="submission" date="2018-02" db="EMBL/GenBank/DDBJ databases">
        <title>Rhizophora mucronata_Transcriptome.</title>
        <authorList>
            <person name="Meera S.P."/>
            <person name="Sreeshan A."/>
            <person name="Augustine A."/>
        </authorList>
    </citation>
    <scope>NUCLEOTIDE SEQUENCE</scope>
    <source>
        <tissue evidence="1">Leaf</tissue>
    </source>
</reference>
<accession>A0A2P2L449</accession>
<name>A0A2P2L449_RHIMU</name>
<sequence length="39" mass="4272">MNLFASGKRGCLSNFQTFSSRSSMMLEFVAPTPKLQAMG</sequence>
<protein>
    <submittedName>
        <fullName evidence="1">Uncharacterized protein</fullName>
    </submittedName>
</protein>
<dbReference type="AlphaFoldDB" id="A0A2P2L449"/>
<dbReference type="EMBL" id="GGEC01032268">
    <property type="protein sequence ID" value="MBX12752.1"/>
    <property type="molecule type" value="Transcribed_RNA"/>
</dbReference>
<evidence type="ECO:0000313" key="1">
    <source>
        <dbReference type="EMBL" id="MBX12752.1"/>
    </source>
</evidence>